<dbReference type="PANTHER" id="PTHR34989">
    <property type="entry name" value="PROTEIN HDED"/>
    <property type="match status" value="1"/>
</dbReference>
<feature type="transmembrane region" description="Helical" evidence="1">
    <location>
        <begin position="164"/>
        <end position="188"/>
    </location>
</feature>
<feature type="transmembrane region" description="Helical" evidence="1">
    <location>
        <begin position="108"/>
        <end position="130"/>
    </location>
</feature>
<reference evidence="2 3" key="1">
    <citation type="submission" date="2017-04" db="EMBL/GenBank/DDBJ databases">
        <authorList>
            <person name="Afonso C.L."/>
            <person name="Miller P.J."/>
            <person name="Scott M.A."/>
            <person name="Spackman E."/>
            <person name="Goraichik I."/>
            <person name="Dimitrov K.M."/>
            <person name="Suarez D.L."/>
            <person name="Swayne D.E."/>
        </authorList>
    </citation>
    <scope>NUCLEOTIDE SEQUENCE [LARGE SCALE GENOMIC DNA]</scope>
    <source>
        <strain evidence="2 3">USBA 355</strain>
    </source>
</reference>
<evidence type="ECO:0000256" key="1">
    <source>
        <dbReference type="SAM" id="Phobius"/>
    </source>
</evidence>
<dbReference type="EMBL" id="FWZX01000020">
    <property type="protein sequence ID" value="SMF55306.1"/>
    <property type="molecule type" value="Genomic_DNA"/>
</dbReference>
<dbReference type="AlphaFoldDB" id="A0A1Y6CHU5"/>
<dbReference type="STRING" id="560819.SAMN05428998_12045"/>
<keyword evidence="1" id="KW-0812">Transmembrane</keyword>
<keyword evidence="1" id="KW-0472">Membrane</keyword>
<feature type="transmembrane region" description="Helical" evidence="1">
    <location>
        <begin position="82"/>
        <end position="102"/>
    </location>
</feature>
<evidence type="ECO:0000313" key="3">
    <source>
        <dbReference type="Proteomes" id="UP000192917"/>
    </source>
</evidence>
<dbReference type="InterPro" id="IPR052712">
    <property type="entry name" value="Acid_resist_chaperone_HdeD"/>
</dbReference>
<keyword evidence="1" id="KW-1133">Transmembrane helix</keyword>
<gene>
    <name evidence="2" type="ORF">SAMN05428998_12045</name>
</gene>
<accession>A0A1Y6CHU5</accession>
<proteinExistence type="predicted"/>
<name>A0A1Y6CHU5_9PROT</name>
<dbReference type="RefSeq" id="WP_089229755.1">
    <property type="nucleotide sequence ID" value="NZ_FWZX01000020.1"/>
</dbReference>
<evidence type="ECO:0000313" key="2">
    <source>
        <dbReference type="EMBL" id="SMF55306.1"/>
    </source>
</evidence>
<feature type="transmembrane region" description="Helical" evidence="1">
    <location>
        <begin position="50"/>
        <end position="70"/>
    </location>
</feature>
<dbReference type="PANTHER" id="PTHR34989:SF1">
    <property type="entry name" value="PROTEIN HDED"/>
    <property type="match status" value="1"/>
</dbReference>
<protein>
    <submittedName>
        <fullName evidence="2">Uncharacterized membrane protein HdeD, DUF308 family</fullName>
    </submittedName>
</protein>
<dbReference type="InterPro" id="IPR005325">
    <property type="entry name" value="DUF308_memb"/>
</dbReference>
<dbReference type="Pfam" id="PF03729">
    <property type="entry name" value="DUF308"/>
    <property type="match status" value="1"/>
</dbReference>
<feature type="transmembrane region" description="Helical" evidence="1">
    <location>
        <begin position="137"/>
        <end position="158"/>
    </location>
</feature>
<dbReference type="GO" id="GO:0005886">
    <property type="term" value="C:plasma membrane"/>
    <property type="evidence" value="ECO:0007669"/>
    <property type="project" value="TreeGrafter"/>
</dbReference>
<dbReference type="Proteomes" id="UP000192917">
    <property type="component" value="Unassembled WGS sequence"/>
</dbReference>
<sequence>MSGVDPRDPEALRAAIAAAIRTHWKLYLGQGLFLMLLGLAAAALPQLSTLAITVLIGVLFLVGGSVRLVVLTRSRHSPGHRWSLLTSLLAIVLGLVLLIAPLQGVLTLTLIVVALLLLQGAASIAVALEYRKHLRNWGWLLVSGLVDLLLSFLIWAGWPATAAWAIGLLVGLSIFFLGLALVMTALAARTLGPPA</sequence>
<keyword evidence="3" id="KW-1185">Reference proteome</keyword>
<organism evidence="2 3">
    <name type="scientific">Tistlia consotensis USBA 355</name>
    <dbReference type="NCBI Taxonomy" id="560819"/>
    <lineage>
        <taxon>Bacteria</taxon>
        <taxon>Pseudomonadati</taxon>
        <taxon>Pseudomonadota</taxon>
        <taxon>Alphaproteobacteria</taxon>
        <taxon>Rhodospirillales</taxon>
        <taxon>Rhodovibrionaceae</taxon>
        <taxon>Tistlia</taxon>
    </lineage>
</organism>
<feature type="transmembrane region" description="Helical" evidence="1">
    <location>
        <begin position="26"/>
        <end position="44"/>
    </location>
</feature>